<organism evidence="1 2">
    <name type="scientific">Streptomyces plumbiresistens</name>
    <dbReference type="NCBI Taxonomy" id="511811"/>
    <lineage>
        <taxon>Bacteria</taxon>
        <taxon>Bacillati</taxon>
        <taxon>Actinomycetota</taxon>
        <taxon>Actinomycetes</taxon>
        <taxon>Kitasatosporales</taxon>
        <taxon>Streptomycetaceae</taxon>
        <taxon>Streptomyces</taxon>
    </lineage>
</organism>
<evidence type="ECO:0008006" key="3">
    <source>
        <dbReference type="Google" id="ProtNLM"/>
    </source>
</evidence>
<sequence>MSALAELHRARVMRVHTFGWLMRSRRLARDYERQTETAEAMVLWSMTMVMSRRLAKRRR</sequence>
<name>A0ABP7TYY9_9ACTN</name>
<keyword evidence="2" id="KW-1185">Reference proteome</keyword>
<gene>
    <name evidence="1" type="ORF">GCM10022232_94000</name>
</gene>
<reference evidence="2" key="1">
    <citation type="journal article" date="2019" name="Int. J. Syst. Evol. Microbiol.">
        <title>The Global Catalogue of Microorganisms (GCM) 10K type strain sequencing project: providing services to taxonomists for standard genome sequencing and annotation.</title>
        <authorList>
            <consortium name="The Broad Institute Genomics Platform"/>
            <consortium name="The Broad Institute Genome Sequencing Center for Infectious Disease"/>
            <person name="Wu L."/>
            <person name="Ma J."/>
        </authorList>
    </citation>
    <scope>NUCLEOTIDE SEQUENCE [LARGE SCALE GENOMIC DNA]</scope>
    <source>
        <strain evidence="2">JCM 16924</strain>
    </source>
</reference>
<comment type="caution">
    <text evidence="1">The sequence shown here is derived from an EMBL/GenBank/DDBJ whole genome shotgun (WGS) entry which is preliminary data.</text>
</comment>
<evidence type="ECO:0000313" key="2">
    <source>
        <dbReference type="Proteomes" id="UP001500456"/>
    </source>
</evidence>
<dbReference type="Proteomes" id="UP001500456">
    <property type="component" value="Unassembled WGS sequence"/>
</dbReference>
<protein>
    <recommendedName>
        <fullName evidence="3">Transposase</fullName>
    </recommendedName>
</protein>
<accession>A0ABP7TYY9</accession>
<dbReference type="EMBL" id="BAAAZX010000070">
    <property type="protein sequence ID" value="GAA4033378.1"/>
    <property type="molecule type" value="Genomic_DNA"/>
</dbReference>
<proteinExistence type="predicted"/>
<evidence type="ECO:0000313" key="1">
    <source>
        <dbReference type="EMBL" id="GAA4033378.1"/>
    </source>
</evidence>